<evidence type="ECO:0000259" key="3">
    <source>
        <dbReference type="PROSITE" id="PS50093"/>
    </source>
</evidence>
<dbReference type="AlphaFoldDB" id="A0A7W8D563"/>
<feature type="transmembrane region" description="Helical" evidence="1">
    <location>
        <begin position="915"/>
        <end position="935"/>
    </location>
</feature>
<evidence type="ECO:0000256" key="2">
    <source>
        <dbReference type="SAM" id="SignalP"/>
    </source>
</evidence>
<dbReference type="InterPro" id="IPR011050">
    <property type="entry name" value="Pectin_lyase_fold/virulence"/>
</dbReference>
<dbReference type="SUPFAM" id="SSF49299">
    <property type="entry name" value="PKD domain"/>
    <property type="match status" value="1"/>
</dbReference>
<dbReference type="Proteomes" id="UP000521199">
    <property type="component" value="Unassembled WGS sequence"/>
</dbReference>
<sequence length="938" mass="92303">MSKTDSGRDASASNPRARGRATLAAAAALTAADALLAQHASAATFEVNSLADGPADACDATCTLRDAITLANADAAADTIEFSAGLTGTIVLASEIPVQQPLTIAGPGAAQLALSGGDANRILNIDTDTPGDAIGISGLTLQDGLATGDNGGAILSSDVSLTLTDLVLSGSHADGAGGALAMNDGTLVMSRCRIENNSAGYIGGGIGFDGFSGGSSTGITISDSIISGNTSVASGGGIALYDVYTGPVRVERSTISGNTTTGGGGGKGGGVADGGGLWIEDAYDATTVHLVDSTFSGNTAAGAGGGISFGENFYALNEVVNSTIVGNTAEAGGGINFADIDSKTGDTFVLRNSTVTGNTATATAGGVLRGYSNPYSNTNTELAIVSSVIADNTAPTAPDIGTSGEVTGELTIGHSLVRDLVDVVYTEAPAGSVLTGVDPLLGPLADNGGPTLTRLPQPGSPLLDAGLAGDLVTDQRGETRTIDVAGIDNAAGSDGTDIGAVEAFVNSAPVLSDVAASSPIDEGGSTTLTGTITDADSGDGFTLTVDWGDGTSEDFTYPAGTTAFSETHAYPDDNPTGTPSDVYAIALSIDDGAGGTDTADTSTTVQNVAPTLTAVTASGPLQAGDTTTLAGNIGDVGIEDSFTLSVDWGDGNNSVFNYPAGTTAFSETHTYATEAPGGSYDIALTLQDDDGGSVPGAASVAVSNAPPLLSSLATSGTIDEGGVATLTGEIADTGGEALTLTVDWGDGSSDTYDYPAGTTSFSETHAYADDNPSGTPSDVYAIEVTLEDDGGGSASGTTAVTVDNVAPTLSDVAISPAQPDAGVPATLSGTIADVGAQDSFELVIDWGDGQTSTLPLAAGATEFSTAHTYADAGDVLVALTLEDDDTGTASDSLTFIVAGGATTPPPAVPNVIPTLGAGGLVTLVLLLVAVSKVALRRR</sequence>
<evidence type="ECO:0000313" key="5">
    <source>
        <dbReference type="Proteomes" id="UP000521199"/>
    </source>
</evidence>
<proteinExistence type="predicted"/>
<dbReference type="InterPro" id="IPR013783">
    <property type="entry name" value="Ig-like_fold"/>
</dbReference>
<dbReference type="InterPro" id="IPR059226">
    <property type="entry name" value="Choice_anch_Q_dom"/>
</dbReference>
<keyword evidence="1" id="KW-0812">Transmembrane</keyword>
<dbReference type="PANTHER" id="PTHR11319">
    <property type="entry name" value="G PROTEIN-COUPLED RECEPTOR-RELATED"/>
    <property type="match status" value="1"/>
</dbReference>
<dbReference type="NCBIfam" id="TIGR04214">
    <property type="entry name" value="CSLREA_Nterm"/>
    <property type="match status" value="1"/>
</dbReference>
<dbReference type="SMART" id="SM00710">
    <property type="entry name" value="PbH1"/>
    <property type="match status" value="7"/>
</dbReference>
<accession>A0A7W8D563</accession>
<keyword evidence="5" id="KW-1185">Reference proteome</keyword>
<comment type="caution">
    <text evidence="4">The sequence shown here is derived from an EMBL/GenBank/DDBJ whole genome shotgun (WGS) entry which is preliminary data.</text>
</comment>
<reference evidence="4 5" key="1">
    <citation type="submission" date="2020-08" db="EMBL/GenBank/DDBJ databases">
        <title>Genomic Encyclopedia of Type Strains, Phase IV (KMG-IV): sequencing the most valuable type-strain genomes for metagenomic binning, comparative biology and taxonomic classification.</title>
        <authorList>
            <person name="Goeker M."/>
        </authorList>
    </citation>
    <scope>NUCLEOTIDE SEQUENCE [LARGE SCALE GENOMIC DNA]</scope>
    <source>
        <strain evidence="4 5">DSM 24163</strain>
    </source>
</reference>
<gene>
    <name evidence="4" type="ORF">HNQ52_001653</name>
</gene>
<keyword evidence="1" id="KW-1133">Transmembrane helix</keyword>
<keyword evidence="2" id="KW-0732">Signal</keyword>
<dbReference type="InterPro" id="IPR026457">
    <property type="entry name" value="CSLREA_Nterm"/>
</dbReference>
<evidence type="ECO:0000256" key="1">
    <source>
        <dbReference type="SAM" id="Phobius"/>
    </source>
</evidence>
<evidence type="ECO:0000313" key="4">
    <source>
        <dbReference type="EMBL" id="MBB5208124.1"/>
    </source>
</evidence>
<dbReference type="NCBIfam" id="NF041518">
    <property type="entry name" value="choice_anch_Q"/>
    <property type="match status" value="1"/>
</dbReference>
<name>A0A7W8D563_9GAMM</name>
<protein>
    <submittedName>
        <fullName evidence="4">CSLREA domain-containing protein</fullName>
    </submittedName>
</protein>
<dbReference type="SUPFAM" id="SSF51126">
    <property type="entry name" value="Pectin lyase-like"/>
    <property type="match status" value="1"/>
</dbReference>
<dbReference type="PANTHER" id="PTHR11319:SF35">
    <property type="entry name" value="OUTER MEMBRANE PROTEIN PMPC-RELATED"/>
    <property type="match status" value="1"/>
</dbReference>
<dbReference type="RefSeq" id="WP_183960624.1">
    <property type="nucleotide sequence ID" value="NZ_JACHHP010000002.1"/>
</dbReference>
<keyword evidence="1" id="KW-0472">Membrane</keyword>
<dbReference type="InterPro" id="IPR000601">
    <property type="entry name" value="PKD_dom"/>
</dbReference>
<feature type="domain" description="PKD" evidence="3">
    <location>
        <begin position="845"/>
        <end position="902"/>
    </location>
</feature>
<dbReference type="InterPro" id="IPR006626">
    <property type="entry name" value="PbH1"/>
</dbReference>
<dbReference type="PROSITE" id="PS50093">
    <property type="entry name" value="PKD"/>
    <property type="match status" value="1"/>
</dbReference>
<dbReference type="Gene3D" id="2.60.40.10">
    <property type="entry name" value="Immunoglobulins"/>
    <property type="match status" value="2"/>
</dbReference>
<feature type="signal peptide" evidence="2">
    <location>
        <begin position="1"/>
        <end position="42"/>
    </location>
</feature>
<dbReference type="EMBL" id="JACHHP010000002">
    <property type="protein sequence ID" value="MBB5208124.1"/>
    <property type="molecule type" value="Genomic_DNA"/>
</dbReference>
<organism evidence="4 5">
    <name type="scientific">Chiayiivirga flava</name>
    <dbReference type="NCBI Taxonomy" id="659595"/>
    <lineage>
        <taxon>Bacteria</taxon>
        <taxon>Pseudomonadati</taxon>
        <taxon>Pseudomonadota</taxon>
        <taxon>Gammaproteobacteria</taxon>
        <taxon>Lysobacterales</taxon>
        <taxon>Lysobacteraceae</taxon>
        <taxon>Chiayiivirga</taxon>
    </lineage>
</organism>
<dbReference type="InterPro" id="IPR035986">
    <property type="entry name" value="PKD_dom_sf"/>
</dbReference>
<feature type="chain" id="PRO_5030937966" evidence="2">
    <location>
        <begin position="43"/>
        <end position="938"/>
    </location>
</feature>